<dbReference type="RefSeq" id="WP_139135638.1">
    <property type="nucleotide sequence ID" value="NZ_BMMJ01000004.1"/>
</dbReference>
<dbReference type="AlphaFoldDB" id="A0A1C6UID2"/>
<dbReference type="EMBL" id="FMIA01000002">
    <property type="protein sequence ID" value="SCL53649.1"/>
    <property type="molecule type" value="Genomic_DNA"/>
</dbReference>
<evidence type="ECO:0000256" key="1">
    <source>
        <dbReference type="SAM" id="Phobius"/>
    </source>
</evidence>
<keyword evidence="2" id="KW-0732">Signal</keyword>
<gene>
    <name evidence="3" type="ORF">GA0070617_2429</name>
</gene>
<evidence type="ECO:0000313" key="3">
    <source>
        <dbReference type="EMBL" id="SCL53649.1"/>
    </source>
</evidence>
<accession>A0A1C6UID2</accession>
<sequence length="350" mass="37787">MIPAKQSRWRTPLVSLVVLLFLAVTGVPVAAEGDRDTGDKQGKSDGSIGIQLLEASADRHDDPRAKVYIVDHMKPGTEMTRRFAVTNTSPRPQRITMSVGTAEIRDNKFVPSTDPQVNELPEWVRIDQPAFVAPPHSTTTLRATVKIPPSAPRGERYGVIWASVASAAPDPEHGNVQKINRTGIRLYLDVGPGGDPPSDFEIDKLVPGRTEEGLPIVRATVRNTGERALDLSGRLWLSDGPGGLSAGPFGVTVGTTVAPGGTAHAEVRLDRQLPNGPWQARLRLESGRIHREFTGEITFPDENGSWGLPATLSDRLPVLVALLGALTLAAGMWLVVAVRRARSRVDRFAV</sequence>
<dbReference type="Proteomes" id="UP000198937">
    <property type="component" value="Unassembled WGS sequence"/>
</dbReference>
<feature type="signal peptide" evidence="2">
    <location>
        <begin position="1"/>
        <end position="30"/>
    </location>
</feature>
<evidence type="ECO:0008006" key="5">
    <source>
        <dbReference type="Google" id="ProtNLM"/>
    </source>
</evidence>
<keyword evidence="4" id="KW-1185">Reference proteome</keyword>
<proteinExistence type="predicted"/>
<name>A0A1C6UID2_9ACTN</name>
<keyword evidence="1" id="KW-1133">Transmembrane helix</keyword>
<evidence type="ECO:0000256" key="2">
    <source>
        <dbReference type="SAM" id="SignalP"/>
    </source>
</evidence>
<keyword evidence="1" id="KW-0472">Membrane</keyword>
<keyword evidence="1" id="KW-0812">Transmembrane</keyword>
<evidence type="ECO:0000313" key="4">
    <source>
        <dbReference type="Proteomes" id="UP000198937"/>
    </source>
</evidence>
<dbReference type="STRING" id="683228.GA0070617_2429"/>
<organism evidence="3 4">
    <name type="scientific">Micromonospora yangpuensis</name>
    <dbReference type="NCBI Taxonomy" id="683228"/>
    <lineage>
        <taxon>Bacteria</taxon>
        <taxon>Bacillati</taxon>
        <taxon>Actinomycetota</taxon>
        <taxon>Actinomycetes</taxon>
        <taxon>Micromonosporales</taxon>
        <taxon>Micromonosporaceae</taxon>
        <taxon>Micromonospora</taxon>
    </lineage>
</organism>
<reference evidence="3 4" key="1">
    <citation type="submission" date="2016-06" db="EMBL/GenBank/DDBJ databases">
        <authorList>
            <person name="Kjaerup R.B."/>
            <person name="Dalgaard T.S."/>
            <person name="Juul-Madsen H.R."/>
        </authorList>
    </citation>
    <scope>NUCLEOTIDE SEQUENCE [LARGE SCALE GENOMIC DNA]</scope>
    <source>
        <strain evidence="3 4">DSM 45577</strain>
    </source>
</reference>
<feature type="chain" id="PRO_5008747834" description="DUF916 domain-containing protein" evidence="2">
    <location>
        <begin position="31"/>
        <end position="350"/>
    </location>
</feature>
<dbReference type="OrthoDB" id="3212949at2"/>
<feature type="transmembrane region" description="Helical" evidence="1">
    <location>
        <begin position="318"/>
        <end position="338"/>
    </location>
</feature>
<protein>
    <recommendedName>
        <fullName evidence="5">DUF916 domain-containing protein</fullName>
    </recommendedName>
</protein>